<evidence type="ECO:0000259" key="2">
    <source>
        <dbReference type="Pfam" id="PF05347"/>
    </source>
</evidence>
<dbReference type="CDD" id="cd20264">
    <property type="entry name" value="Complex1_LYR_LYRM4"/>
    <property type="match status" value="1"/>
</dbReference>
<comment type="caution">
    <text evidence="3">The sequence shown here is derived from an EMBL/GenBank/DDBJ whole genome shotgun (WGS) entry which is preliminary data.</text>
</comment>
<dbReference type="PANTHER" id="PTHR13166">
    <property type="entry name" value="PROTEIN C6ORF149"/>
    <property type="match status" value="1"/>
</dbReference>
<dbReference type="GO" id="GO:0005739">
    <property type="term" value="C:mitochondrion"/>
    <property type="evidence" value="ECO:0007669"/>
    <property type="project" value="TreeGrafter"/>
</dbReference>
<dbReference type="InterPro" id="IPR008011">
    <property type="entry name" value="Complex1_LYR_dom"/>
</dbReference>
<dbReference type="PANTHER" id="PTHR13166:SF7">
    <property type="entry name" value="LYR MOTIF-CONTAINING PROTEIN 4"/>
    <property type="match status" value="1"/>
</dbReference>
<protein>
    <recommendedName>
        <fullName evidence="2">Complex 1 LYR protein domain-containing protein</fullName>
    </recommendedName>
</protein>
<dbReference type="OrthoDB" id="275715at2759"/>
<accession>A0A8H5HJI9</accession>
<name>A0A8H5HJI9_9AGAR</name>
<reference evidence="3 4" key="1">
    <citation type="journal article" date="2020" name="ISME J.">
        <title>Uncovering the hidden diversity of litter-decomposition mechanisms in mushroom-forming fungi.</title>
        <authorList>
            <person name="Floudas D."/>
            <person name="Bentzer J."/>
            <person name="Ahren D."/>
            <person name="Johansson T."/>
            <person name="Persson P."/>
            <person name="Tunlid A."/>
        </authorList>
    </citation>
    <scope>NUCLEOTIDE SEQUENCE [LARGE SCALE GENOMIC DNA]</scope>
    <source>
        <strain evidence="3 4">CBS 661.87</strain>
    </source>
</reference>
<feature type="domain" description="Complex 1 LYR protein" evidence="2">
    <location>
        <begin position="8"/>
        <end position="65"/>
    </location>
</feature>
<dbReference type="Proteomes" id="UP000565441">
    <property type="component" value="Unassembled WGS sequence"/>
</dbReference>
<comment type="similarity">
    <text evidence="1">Belongs to the complex I LYR family.</text>
</comment>
<evidence type="ECO:0000313" key="3">
    <source>
        <dbReference type="EMBL" id="KAF5384165.1"/>
    </source>
</evidence>
<proteinExistence type="inferred from homology"/>
<evidence type="ECO:0000256" key="1">
    <source>
        <dbReference type="ARBA" id="ARBA00009508"/>
    </source>
</evidence>
<dbReference type="AlphaFoldDB" id="A0A8H5HJI9"/>
<sequence>MATAPSRRAILDLYSTMLRTSNSFSSYNFREYFVRRTKDTFREIQTESDPTKVRHLYSDAVKELAVLRRGAIVNQLYGGWKLAVEDQERKPEEFKTRGDN</sequence>
<organism evidence="3 4">
    <name type="scientific">Tricholomella constricta</name>
    <dbReference type="NCBI Taxonomy" id="117010"/>
    <lineage>
        <taxon>Eukaryota</taxon>
        <taxon>Fungi</taxon>
        <taxon>Dikarya</taxon>
        <taxon>Basidiomycota</taxon>
        <taxon>Agaricomycotina</taxon>
        <taxon>Agaricomycetes</taxon>
        <taxon>Agaricomycetidae</taxon>
        <taxon>Agaricales</taxon>
        <taxon>Tricholomatineae</taxon>
        <taxon>Lyophyllaceae</taxon>
        <taxon>Tricholomella</taxon>
    </lineage>
</organism>
<keyword evidence="4" id="KW-1185">Reference proteome</keyword>
<dbReference type="InterPro" id="IPR045297">
    <property type="entry name" value="Complex1_LYR_LYRM4"/>
</dbReference>
<evidence type="ECO:0000313" key="4">
    <source>
        <dbReference type="Proteomes" id="UP000565441"/>
    </source>
</evidence>
<dbReference type="EMBL" id="JAACJP010000005">
    <property type="protein sequence ID" value="KAF5384165.1"/>
    <property type="molecule type" value="Genomic_DNA"/>
</dbReference>
<dbReference type="GO" id="GO:0016226">
    <property type="term" value="P:iron-sulfur cluster assembly"/>
    <property type="evidence" value="ECO:0007669"/>
    <property type="project" value="InterPro"/>
</dbReference>
<dbReference type="Pfam" id="PF05347">
    <property type="entry name" value="Complex1_LYR"/>
    <property type="match status" value="1"/>
</dbReference>
<dbReference type="GO" id="GO:1990221">
    <property type="term" value="C:L-cysteine desulfurase complex"/>
    <property type="evidence" value="ECO:0007669"/>
    <property type="project" value="TreeGrafter"/>
</dbReference>
<dbReference type="InterPro" id="IPR051522">
    <property type="entry name" value="ISC_assembly_LYR"/>
</dbReference>
<gene>
    <name evidence="3" type="ORF">D9615_003362</name>
</gene>